<reference evidence="1 2" key="1">
    <citation type="submission" date="2016-05" db="EMBL/GenBank/DDBJ databases">
        <title>Single-cell genome of chain-forming Candidatus Thiomargarita nelsonii and comparison to other large sulfur-oxidizing bacteria.</title>
        <authorList>
            <person name="Winkel M."/>
            <person name="Salman V."/>
            <person name="Woyke T."/>
            <person name="Schulz-Vogt H."/>
            <person name="Richter M."/>
            <person name="Flood B."/>
            <person name="Bailey J."/>
            <person name="Amann R."/>
            <person name="Mussmann M."/>
        </authorList>
    </citation>
    <scope>NUCLEOTIDE SEQUENCE [LARGE SCALE GENOMIC DNA]</scope>
    <source>
        <strain evidence="1 2">THI036</strain>
    </source>
</reference>
<dbReference type="EMBL" id="LUTY01000027">
    <property type="protein sequence ID" value="OAD24061.1"/>
    <property type="molecule type" value="Genomic_DNA"/>
</dbReference>
<sequence>MSLPTANASPTTRRICLIPPTVKRPISTTFLTKDGRYLTIAAYDDNKLVVIDFKTKKVVKDIPAGCTPHTGSGAITNNGKYLYVSAGYAGNKVVIYDSQTLKKVKEVSLEVPAGIFSHARPKMVTIGLE</sequence>
<dbReference type="InterPro" id="IPR015943">
    <property type="entry name" value="WD40/YVTN_repeat-like_dom_sf"/>
</dbReference>
<dbReference type="Gene3D" id="2.130.10.10">
    <property type="entry name" value="YVTN repeat-like/Quinoprotein amine dehydrogenase"/>
    <property type="match status" value="1"/>
</dbReference>
<evidence type="ECO:0000313" key="1">
    <source>
        <dbReference type="EMBL" id="OAD24061.1"/>
    </source>
</evidence>
<dbReference type="InterPro" id="IPR011048">
    <property type="entry name" value="Haem_d1_sf"/>
</dbReference>
<accession>A0A176S7G8</accession>
<dbReference type="AlphaFoldDB" id="A0A176S7G8"/>
<gene>
    <name evidence="1" type="ORF">THIOM_000089</name>
</gene>
<name>A0A176S7G8_9GAMM</name>
<dbReference type="PANTHER" id="PTHR47197:SF3">
    <property type="entry name" value="DIHYDRO-HEME D1 DEHYDROGENASE"/>
    <property type="match status" value="1"/>
</dbReference>
<dbReference type="PANTHER" id="PTHR47197">
    <property type="entry name" value="PROTEIN NIRF"/>
    <property type="match status" value="1"/>
</dbReference>
<proteinExistence type="predicted"/>
<dbReference type="Proteomes" id="UP000076962">
    <property type="component" value="Unassembled WGS sequence"/>
</dbReference>
<protein>
    <submittedName>
        <fullName evidence="1">Dissimilatory reductase</fullName>
    </submittedName>
</protein>
<comment type="caution">
    <text evidence="1">The sequence shown here is derived from an EMBL/GenBank/DDBJ whole genome shotgun (WGS) entry which is preliminary data.</text>
</comment>
<evidence type="ECO:0000313" key="2">
    <source>
        <dbReference type="Proteomes" id="UP000076962"/>
    </source>
</evidence>
<keyword evidence="2" id="KW-1185">Reference proteome</keyword>
<dbReference type="SUPFAM" id="SSF51004">
    <property type="entry name" value="C-terminal (heme d1) domain of cytochrome cd1-nitrite reductase"/>
    <property type="match status" value="1"/>
</dbReference>
<dbReference type="InterPro" id="IPR051200">
    <property type="entry name" value="Host-pathogen_enzymatic-act"/>
</dbReference>
<organism evidence="1 2">
    <name type="scientific">Candidatus Thiomargarita nelsonii</name>
    <dbReference type="NCBI Taxonomy" id="1003181"/>
    <lineage>
        <taxon>Bacteria</taxon>
        <taxon>Pseudomonadati</taxon>
        <taxon>Pseudomonadota</taxon>
        <taxon>Gammaproteobacteria</taxon>
        <taxon>Thiotrichales</taxon>
        <taxon>Thiotrichaceae</taxon>
        <taxon>Thiomargarita</taxon>
    </lineage>
</organism>